<comment type="caution">
    <text evidence="1">The sequence shown here is derived from an EMBL/GenBank/DDBJ whole genome shotgun (WGS) entry which is preliminary data.</text>
</comment>
<evidence type="ECO:0008006" key="3">
    <source>
        <dbReference type="Google" id="ProtNLM"/>
    </source>
</evidence>
<protein>
    <recommendedName>
        <fullName evidence="3">SnoaL-like domain-containing protein</fullName>
    </recommendedName>
</protein>
<name>A0A8E0QK00_9EURO</name>
<reference evidence="1" key="2">
    <citation type="submission" date="2021-01" db="EMBL/GenBank/DDBJ databases">
        <title>Pan-genome distribution and transcriptional activeness of fungal secondary metabolism genes in Aspergillus section Fumigati.</title>
        <authorList>
            <person name="Takahashi H."/>
            <person name="Umemura M."/>
            <person name="Ninomiya A."/>
            <person name="Kusuya Y."/>
            <person name="Urayama S."/>
            <person name="Shimizu M."/>
            <person name="Watanabe A."/>
            <person name="Kamei K."/>
            <person name="Yaguchi T."/>
            <person name="Hagiwara D."/>
        </authorList>
    </citation>
    <scope>NUCLEOTIDE SEQUENCE</scope>
    <source>
        <strain evidence="1">IFM 46973</strain>
    </source>
</reference>
<organism evidence="1 2">
    <name type="scientific">Aspergillus udagawae</name>
    <dbReference type="NCBI Taxonomy" id="91492"/>
    <lineage>
        <taxon>Eukaryota</taxon>
        <taxon>Fungi</taxon>
        <taxon>Dikarya</taxon>
        <taxon>Ascomycota</taxon>
        <taxon>Pezizomycotina</taxon>
        <taxon>Eurotiomycetes</taxon>
        <taxon>Eurotiomycetidae</taxon>
        <taxon>Eurotiales</taxon>
        <taxon>Aspergillaceae</taxon>
        <taxon>Aspergillus</taxon>
        <taxon>Aspergillus subgen. Fumigati</taxon>
    </lineage>
</organism>
<dbReference type="AlphaFoldDB" id="A0A8E0QK00"/>
<proteinExistence type="predicted"/>
<accession>A0A8E0QK00</accession>
<dbReference type="Proteomes" id="UP000036893">
    <property type="component" value="Unassembled WGS sequence"/>
</dbReference>
<dbReference type="EMBL" id="BBXM02000002">
    <property type="protein sequence ID" value="GIC86702.1"/>
    <property type="molecule type" value="Genomic_DNA"/>
</dbReference>
<dbReference type="GeneID" id="66990552"/>
<sequence length="200" mass="21822">MTTPKTYTRSSLIQPTLALCDAFASAAPVPVLLSHFTADPLPMVHEHGLPVLAPFLGRTFTGMDGVGRYFELIADLLCFEKMSFDGEEEWIVDTVSMAVSLRGRARFTWKETGEGWDETFCYRIGLAEDQGAGGGGLKVQEYRVWADTGAAYLARTHQLGEVQRELAARETKKSMERTRGGHGNLIGEGQRVYAGGSGTA</sequence>
<evidence type="ECO:0000313" key="1">
    <source>
        <dbReference type="EMBL" id="GIC86702.1"/>
    </source>
</evidence>
<gene>
    <name evidence="1" type="ORF">Aud_003076</name>
</gene>
<reference evidence="1" key="1">
    <citation type="journal article" date="2015" name="Genome Announc.">
        <title>Draft Genome Sequence of the Pathogenic Filamentous Fungus Aspergillus udagawae Strain IFM 46973T.</title>
        <authorList>
            <person name="Kusuya Y."/>
            <person name="Takahashi-Nakaguchi A."/>
            <person name="Takahashi H."/>
            <person name="Yaguchi T."/>
        </authorList>
    </citation>
    <scope>NUCLEOTIDE SEQUENCE</scope>
    <source>
        <strain evidence="1">IFM 46973</strain>
    </source>
</reference>
<dbReference type="RefSeq" id="XP_043143968.1">
    <property type="nucleotide sequence ID" value="XM_043288033.1"/>
</dbReference>
<evidence type="ECO:0000313" key="2">
    <source>
        <dbReference type="Proteomes" id="UP000036893"/>
    </source>
</evidence>